<dbReference type="Proteomes" id="UP000182160">
    <property type="component" value="Unassembled WGS sequence"/>
</dbReference>
<dbReference type="RefSeq" id="WP_074785005.1">
    <property type="nucleotide sequence ID" value="NZ_FOBO01000003.1"/>
</dbReference>
<reference evidence="2 3" key="1">
    <citation type="submission" date="2016-10" db="EMBL/GenBank/DDBJ databases">
        <authorList>
            <person name="de Groot N.N."/>
        </authorList>
    </citation>
    <scope>NUCLEOTIDE SEQUENCE [LARGE SCALE GENOMIC DNA]</scope>
    <source>
        <strain evidence="2 3">DSM 11457</strain>
    </source>
</reference>
<sequence length="1516" mass="162632">MGRRPKTPRVGRRAATRRRIGIRGAPDRIEVPDIGLTPEVRDRIADFLKRRAVPLALLPLALEYRFMKVNVPVKIKDTGDIREAIKPFEAARGLKSLAKRQEAAAKKAATLDRFAKRSAKFETRKFEQAEQLWVRWYPDEGFAEEGIAPMSEDEAAAKRAFEEAIGGRPWWDMSDAEVSAQWQHFVSGVGACRAVHLMRAGDAAGDADYQARIGRIAALPGKVALYGVIEGTVEYLAEGGKIPANTKAAASVVSYTPEAADPGGWLVDFETAVNHGMGVRIDDPETIKRARAADWIIAVGLAGSGARDEIEALLRSHVATGAFGVIPQDSATNNSPDGLSYLNRPEADLAGFTPRATALEGGGYGSGKTHAADLLAEAFDLPQAELRKAVDGDDTGFEDARAMLRVIGPALLDSALDGVSQVPGVTEDAFIEIMAASIAARGALPAIRVGRNAMGVLPMTEIGAFKPDAPGQDDATKKVHDFLTRYSQFNRAFLPPQADASVPVIKPGDPESADTLFDILSTTRVSKRIDVSGVGANADDIKGLGCPYVDGGQAKYRASSYLVALRETPLADLPDPDLRNRRWPLLYRLARLTLERNIKSWVLKDVFETSDSGSGPGGGRPHILDLELNTVTDLKLRRQLQVIDKTMSGFSAGSAGRLGPGGIGLEAIDSRVIEKVSRLNQDFAAALRQLESIARRPQGRAHLEVLLCEVIDLFQHRVDAFATGLAYARLKADRQAGQTGLAGGYYGFIGKLRPESATGGSDGYIQAPSVPQAQTAALLRSAYLRHRGGGAFSIDLGSGRTRRALRLMDLIGKGHDLQEGLGLRGERWLHDMKHDALILQLRARYPLEGEREDGITARRVFNGLAFVDDPQTQGPLKALQAVLADDLDALADIVMAEAVHRRALGQGDAANAWLQVLSGHPPPGQPLFLKTQRLGQGSSYRVSLMLDEVAPEPKARPREIAEPGLAGFAAQVFDGFGEARLEMSLSAPASTAGGPGPTSTVSLRLAEDLGMAPIDLVIGGASEVQVRAKAAIARQLMQQPALLAQLGDVQPGDGLAFDVNLSAGQPSLEELLQRAELIRKTAKNGRSLDHADLNASADIRNGELPEAEAIMAVAYGISALRERIKLLHARMKAVLDAANNAISVFETEVLEALRVIDSGVGQPEIDRAMERVEQHRAVLLGRFLEPLADYGMPGALRHFTSAEAVEDPEAVIGRLRDMTARMETQKARLAAALRDPAATGHASLADAKGDLQGCVAALQQALDGEAMIILPPVPRNLPALQPVVDAAAGVSEALDPWGARRPNTGRAAQLASLAGRSGFRSRREATIDPDDLQADPRPVEEAPQVRHHGMFLSGDTLMERKMPVCGIVCDEWSLQRPSQTQPAGIAINYDSPQSEAPHAILLGVAPHDGVRNWTGLRAARLVFETINWMKIRALSSHERAFPGAALPGANVIAHKTDGDQDRARIPQFRLRNTGLALGTGGLAFRLVDGLDDLLRLGTSANALAVAERRGFGVVKE</sequence>
<evidence type="ECO:0000313" key="3">
    <source>
        <dbReference type="Proteomes" id="UP000182160"/>
    </source>
</evidence>
<feature type="region of interest" description="Disordered" evidence="1">
    <location>
        <begin position="1313"/>
        <end position="1337"/>
    </location>
</feature>
<organism evidence="2 3">
    <name type="scientific">Roseovarius tolerans</name>
    <dbReference type="NCBI Taxonomy" id="74031"/>
    <lineage>
        <taxon>Bacteria</taxon>
        <taxon>Pseudomonadati</taxon>
        <taxon>Pseudomonadota</taxon>
        <taxon>Alphaproteobacteria</taxon>
        <taxon>Rhodobacterales</taxon>
        <taxon>Roseobacteraceae</taxon>
        <taxon>Roseovarius</taxon>
    </lineage>
</organism>
<protein>
    <submittedName>
        <fullName evidence="2">Uncharacterized protein</fullName>
    </submittedName>
</protein>
<name>A0A1H7WK60_9RHOB</name>
<accession>A0A1H7WK60</accession>
<evidence type="ECO:0000313" key="2">
    <source>
        <dbReference type="EMBL" id="SEM21515.1"/>
    </source>
</evidence>
<evidence type="ECO:0000256" key="1">
    <source>
        <dbReference type="SAM" id="MobiDB-lite"/>
    </source>
</evidence>
<proteinExistence type="predicted"/>
<gene>
    <name evidence="2" type="ORF">SAMN04488077_10328</name>
</gene>
<dbReference type="EMBL" id="FOBO01000003">
    <property type="protein sequence ID" value="SEM21515.1"/>
    <property type="molecule type" value="Genomic_DNA"/>
</dbReference>